<dbReference type="Pfam" id="PF00795">
    <property type="entry name" value="CN_hydrolase"/>
    <property type="match status" value="1"/>
</dbReference>
<comment type="caution">
    <text evidence="3">The sequence shown here is derived from an EMBL/GenBank/DDBJ whole genome shotgun (WGS) entry which is preliminary data.</text>
</comment>
<dbReference type="Proteomes" id="UP000248806">
    <property type="component" value="Unassembled WGS sequence"/>
</dbReference>
<dbReference type="PROSITE" id="PS50263">
    <property type="entry name" value="CN_HYDROLASE"/>
    <property type="match status" value="1"/>
</dbReference>
<dbReference type="PANTHER" id="PTHR23088">
    <property type="entry name" value="NITRILASE-RELATED"/>
    <property type="match status" value="1"/>
</dbReference>
<proteinExistence type="inferred from homology"/>
<accession>A0A326UU33</accession>
<protein>
    <submittedName>
        <fullName evidence="3">Putative amidohydrolase</fullName>
    </submittedName>
</protein>
<name>A0A326UU33_THEHA</name>
<evidence type="ECO:0000256" key="1">
    <source>
        <dbReference type="ARBA" id="ARBA00010613"/>
    </source>
</evidence>
<dbReference type="AlphaFoldDB" id="A0A326UU33"/>
<feature type="domain" description="CN hydrolase" evidence="2">
    <location>
        <begin position="3"/>
        <end position="238"/>
    </location>
</feature>
<dbReference type="InterPro" id="IPR036526">
    <property type="entry name" value="C-N_Hydrolase_sf"/>
</dbReference>
<sequence length="263" mass="29565">MYINIHLCQFPNSFVIAQNLQSMLSVVEEATPDELLVFHEGAISGYIDALEPMLHLEREALPAAFETLTQAAQRRGVHLVAGSCLPEGDCWYNAALYFSPRGERAIYRKVNLAYAERPIFQAGDELPLFTMCFAGGEVRVAFQLCRELRFPEQWQYLAHRGADLFLYLTNAANPQEVDGVWRAHLISRAAENQRFVVSSNVAHPHQHCPTMIVAPSGAVLQEARTKEQPETLRATLDLSQNARWYLGQCRTDVVSLSYKGQAL</sequence>
<evidence type="ECO:0000259" key="2">
    <source>
        <dbReference type="PROSITE" id="PS50263"/>
    </source>
</evidence>
<comment type="similarity">
    <text evidence="1">Belongs to the carbon-nitrogen hydrolase superfamily. NIT1/NIT2 family.</text>
</comment>
<gene>
    <name evidence="3" type="ORF">EI42_00303</name>
</gene>
<evidence type="ECO:0000313" key="3">
    <source>
        <dbReference type="EMBL" id="PZW36133.1"/>
    </source>
</evidence>
<organism evidence="3 4">
    <name type="scientific">Thermosporothrix hazakensis</name>
    <dbReference type="NCBI Taxonomy" id="644383"/>
    <lineage>
        <taxon>Bacteria</taxon>
        <taxon>Bacillati</taxon>
        <taxon>Chloroflexota</taxon>
        <taxon>Ktedonobacteria</taxon>
        <taxon>Ktedonobacterales</taxon>
        <taxon>Thermosporotrichaceae</taxon>
        <taxon>Thermosporothrix</taxon>
    </lineage>
</organism>
<dbReference type="SUPFAM" id="SSF56317">
    <property type="entry name" value="Carbon-nitrogen hydrolase"/>
    <property type="match status" value="1"/>
</dbReference>
<dbReference type="InterPro" id="IPR003010">
    <property type="entry name" value="C-N_Hydrolase"/>
</dbReference>
<keyword evidence="4" id="KW-1185">Reference proteome</keyword>
<dbReference type="OrthoDB" id="9811121at2"/>
<dbReference type="GO" id="GO:0016787">
    <property type="term" value="F:hydrolase activity"/>
    <property type="evidence" value="ECO:0007669"/>
    <property type="project" value="UniProtKB-KW"/>
</dbReference>
<reference evidence="3 4" key="1">
    <citation type="submission" date="2018-06" db="EMBL/GenBank/DDBJ databases">
        <title>Genomic Encyclopedia of Archaeal and Bacterial Type Strains, Phase II (KMG-II): from individual species to whole genera.</title>
        <authorList>
            <person name="Goeker M."/>
        </authorList>
    </citation>
    <scope>NUCLEOTIDE SEQUENCE [LARGE SCALE GENOMIC DNA]</scope>
    <source>
        <strain evidence="3 4">ATCC BAA-1881</strain>
    </source>
</reference>
<keyword evidence="3" id="KW-0378">Hydrolase</keyword>
<dbReference type="Gene3D" id="3.60.110.10">
    <property type="entry name" value="Carbon-nitrogen hydrolase"/>
    <property type="match status" value="1"/>
</dbReference>
<dbReference type="CDD" id="cd07197">
    <property type="entry name" value="nitrilase"/>
    <property type="match status" value="1"/>
</dbReference>
<dbReference type="RefSeq" id="WP_111318095.1">
    <property type="nucleotide sequence ID" value="NZ_BIFX01000001.1"/>
</dbReference>
<dbReference type="EMBL" id="QKUF01000001">
    <property type="protein sequence ID" value="PZW36133.1"/>
    <property type="molecule type" value="Genomic_DNA"/>
</dbReference>
<evidence type="ECO:0000313" key="4">
    <source>
        <dbReference type="Proteomes" id="UP000248806"/>
    </source>
</evidence>
<dbReference type="PANTHER" id="PTHR23088:SF27">
    <property type="entry name" value="DEAMINATED GLUTATHIONE AMIDASE"/>
    <property type="match status" value="1"/>
</dbReference>